<protein>
    <submittedName>
        <fullName evidence="1">Uncharacterized protein</fullName>
    </submittedName>
</protein>
<accession>A0ACD3AVR5</accession>
<sequence length="250" mass="27710">MPKEKAVRHCRRCPNSPALSQCSHSVAGRAYLASLLPPIQDEGDSDRESNSSVDRLLSVSRPDELRLLATPVPDSSATDPVLIADRIERQRVRAGRPLYGHVEGCMRGKHALNVLRTKPLHAPEPDVRKATKRYNREMNAIISRCERISVETGCWLLIGAHHANANTPAIHYTSPKLRLEARDQVSDLTTKFWRLTSSLINARRVEAVALQNEVDSLKEQATTTAGELEQERAQTASLRAMLSTLGVNVV</sequence>
<keyword evidence="2" id="KW-1185">Reference proteome</keyword>
<dbReference type="EMBL" id="ML208325">
    <property type="protein sequence ID" value="TFK69716.1"/>
    <property type="molecule type" value="Genomic_DNA"/>
</dbReference>
<dbReference type="Proteomes" id="UP000308600">
    <property type="component" value="Unassembled WGS sequence"/>
</dbReference>
<evidence type="ECO:0000313" key="2">
    <source>
        <dbReference type="Proteomes" id="UP000308600"/>
    </source>
</evidence>
<reference evidence="1 2" key="1">
    <citation type="journal article" date="2019" name="Nat. Ecol. Evol.">
        <title>Megaphylogeny resolves global patterns of mushroom evolution.</title>
        <authorList>
            <person name="Varga T."/>
            <person name="Krizsan K."/>
            <person name="Foldi C."/>
            <person name="Dima B."/>
            <person name="Sanchez-Garcia M."/>
            <person name="Sanchez-Ramirez S."/>
            <person name="Szollosi G.J."/>
            <person name="Szarkandi J.G."/>
            <person name="Papp V."/>
            <person name="Albert L."/>
            <person name="Andreopoulos W."/>
            <person name="Angelini C."/>
            <person name="Antonin V."/>
            <person name="Barry K.W."/>
            <person name="Bougher N.L."/>
            <person name="Buchanan P."/>
            <person name="Buyck B."/>
            <person name="Bense V."/>
            <person name="Catcheside P."/>
            <person name="Chovatia M."/>
            <person name="Cooper J."/>
            <person name="Damon W."/>
            <person name="Desjardin D."/>
            <person name="Finy P."/>
            <person name="Geml J."/>
            <person name="Haridas S."/>
            <person name="Hughes K."/>
            <person name="Justo A."/>
            <person name="Karasinski D."/>
            <person name="Kautmanova I."/>
            <person name="Kiss B."/>
            <person name="Kocsube S."/>
            <person name="Kotiranta H."/>
            <person name="LaButti K.M."/>
            <person name="Lechner B.E."/>
            <person name="Liimatainen K."/>
            <person name="Lipzen A."/>
            <person name="Lukacs Z."/>
            <person name="Mihaltcheva S."/>
            <person name="Morgado L.N."/>
            <person name="Niskanen T."/>
            <person name="Noordeloos M.E."/>
            <person name="Ohm R.A."/>
            <person name="Ortiz-Santana B."/>
            <person name="Ovrebo C."/>
            <person name="Racz N."/>
            <person name="Riley R."/>
            <person name="Savchenko A."/>
            <person name="Shiryaev A."/>
            <person name="Soop K."/>
            <person name="Spirin V."/>
            <person name="Szebenyi C."/>
            <person name="Tomsovsky M."/>
            <person name="Tulloss R.E."/>
            <person name="Uehling J."/>
            <person name="Grigoriev I.V."/>
            <person name="Vagvolgyi C."/>
            <person name="Papp T."/>
            <person name="Martin F.M."/>
            <person name="Miettinen O."/>
            <person name="Hibbett D.S."/>
            <person name="Nagy L.G."/>
        </authorList>
    </citation>
    <scope>NUCLEOTIDE SEQUENCE [LARGE SCALE GENOMIC DNA]</scope>
    <source>
        <strain evidence="1 2">NL-1719</strain>
    </source>
</reference>
<evidence type="ECO:0000313" key="1">
    <source>
        <dbReference type="EMBL" id="TFK69716.1"/>
    </source>
</evidence>
<organism evidence="1 2">
    <name type="scientific">Pluteus cervinus</name>
    <dbReference type="NCBI Taxonomy" id="181527"/>
    <lineage>
        <taxon>Eukaryota</taxon>
        <taxon>Fungi</taxon>
        <taxon>Dikarya</taxon>
        <taxon>Basidiomycota</taxon>
        <taxon>Agaricomycotina</taxon>
        <taxon>Agaricomycetes</taxon>
        <taxon>Agaricomycetidae</taxon>
        <taxon>Agaricales</taxon>
        <taxon>Pluteineae</taxon>
        <taxon>Pluteaceae</taxon>
        <taxon>Pluteus</taxon>
    </lineage>
</organism>
<gene>
    <name evidence="1" type="ORF">BDN72DRAFT_897013</name>
</gene>
<proteinExistence type="predicted"/>
<name>A0ACD3AVR5_9AGAR</name>